<evidence type="ECO:0000256" key="1">
    <source>
        <dbReference type="SAM" id="MobiDB-lite"/>
    </source>
</evidence>
<feature type="region of interest" description="Disordered" evidence="1">
    <location>
        <begin position="193"/>
        <end position="297"/>
    </location>
</feature>
<feature type="compositionally biased region" description="Polar residues" evidence="1">
    <location>
        <begin position="193"/>
        <end position="210"/>
    </location>
</feature>
<accession>A0A0C2WM30</accession>
<evidence type="ECO:0000313" key="2">
    <source>
        <dbReference type="EMBL" id="KIL57776.1"/>
    </source>
</evidence>
<protein>
    <submittedName>
        <fullName evidence="2">Uncharacterized protein</fullName>
    </submittedName>
</protein>
<feature type="compositionally biased region" description="Polar residues" evidence="1">
    <location>
        <begin position="267"/>
        <end position="295"/>
    </location>
</feature>
<name>A0A0C2WM30_AMAMK</name>
<evidence type="ECO:0000313" key="3">
    <source>
        <dbReference type="Proteomes" id="UP000054549"/>
    </source>
</evidence>
<feature type="compositionally biased region" description="Polar residues" evidence="1">
    <location>
        <begin position="131"/>
        <end position="142"/>
    </location>
</feature>
<keyword evidence="3" id="KW-1185">Reference proteome</keyword>
<organism evidence="2 3">
    <name type="scientific">Amanita muscaria (strain Koide BX008)</name>
    <dbReference type="NCBI Taxonomy" id="946122"/>
    <lineage>
        <taxon>Eukaryota</taxon>
        <taxon>Fungi</taxon>
        <taxon>Dikarya</taxon>
        <taxon>Basidiomycota</taxon>
        <taxon>Agaricomycotina</taxon>
        <taxon>Agaricomycetes</taxon>
        <taxon>Agaricomycetidae</taxon>
        <taxon>Agaricales</taxon>
        <taxon>Pluteineae</taxon>
        <taxon>Amanitaceae</taxon>
        <taxon>Amanita</taxon>
    </lineage>
</organism>
<proteinExistence type="predicted"/>
<reference evidence="2 3" key="1">
    <citation type="submission" date="2014-04" db="EMBL/GenBank/DDBJ databases">
        <title>Evolutionary Origins and Diversification of the Mycorrhizal Mutualists.</title>
        <authorList>
            <consortium name="DOE Joint Genome Institute"/>
            <consortium name="Mycorrhizal Genomics Consortium"/>
            <person name="Kohler A."/>
            <person name="Kuo A."/>
            <person name="Nagy L.G."/>
            <person name="Floudas D."/>
            <person name="Copeland A."/>
            <person name="Barry K.W."/>
            <person name="Cichocki N."/>
            <person name="Veneault-Fourrey C."/>
            <person name="LaButti K."/>
            <person name="Lindquist E.A."/>
            <person name="Lipzen A."/>
            <person name="Lundell T."/>
            <person name="Morin E."/>
            <person name="Murat C."/>
            <person name="Riley R."/>
            <person name="Ohm R."/>
            <person name="Sun H."/>
            <person name="Tunlid A."/>
            <person name="Henrissat B."/>
            <person name="Grigoriev I.V."/>
            <person name="Hibbett D.S."/>
            <person name="Martin F."/>
        </authorList>
    </citation>
    <scope>NUCLEOTIDE SEQUENCE [LARGE SCALE GENOMIC DNA]</scope>
    <source>
        <strain evidence="2 3">Koide BX008</strain>
    </source>
</reference>
<feature type="compositionally biased region" description="Low complexity" evidence="1">
    <location>
        <begin position="253"/>
        <end position="266"/>
    </location>
</feature>
<sequence length="314" mass="34523">MDVDSIPSPELISSPYLVTPTITLSPNCESSRISSPNPISDVATRRFPLTAALAKNALESDKVVRVASPSPERPIEEDMFQYYNSQGELVIPKEELLPPRIYTYSPTSPPPYDALGYFNILCPIQPPKTTSRIPTSVSQSLPTIPRPAQRIPTKVTPRPPLIRLCKTKGCNAIIPFKHYKWEYCKRCTDRISQSKADGSNSHPSSSTSVAPQLPDSRLNSNNHSNRDNSCMHAPPSFTIPTSSHRPKPLPLPARRSTAVSTTRSVSESGSRTSTLSGSPSTTDILKTSHSSNGAPNANIELHRHRWSNLPPLWQ</sequence>
<dbReference type="EMBL" id="KN818358">
    <property type="protein sequence ID" value="KIL57776.1"/>
    <property type="molecule type" value="Genomic_DNA"/>
</dbReference>
<dbReference type="HOGENOM" id="CLU_885584_0_0_1"/>
<feature type="region of interest" description="Disordered" evidence="1">
    <location>
        <begin position="131"/>
        <end position="155"/>
    </location>
</feature>
<gene>
    <name evidence="2" type="ORF">M378DRAFT_361937</name>
</gene>
<dbReference type="AlphaFoldDB" id="A0A0C2WM30"/>
<dbReference type="Proteomes" id="UP000054549">
    <property type="component" value="Unassembled WGS sequence"/>
</dbReference>
<dbReference type="InParanoid" id="A0A0C2WM30"/>